<dbReference type="SMART" id="SM00184">
    <property type="entry name" value="RING"/>
    <property type="match status" value="3"/>
</dbReference>
<dbReference type="OrthoDB" id="1431934at2759"/>
<dbReference type="GO" id="GO:0097039">
    <property type="term" value="P:protein linear polyubiquitination"/>
    <property type="evidence" value="ECO:0007669"/>
    <property type="project" value="TreeGrafter"/>
</dbReference>
<dbReference type="CDD" id="cd22584">
    <property type="entry name" value="Rcat_RBR_unk"/>
    <property type="match status" value="1"/>
</dbReference>
<dbReference type="STRING" id="1095629.A0A0C9YET0"/>
<dbReference type="InterPro" id="IPR044066">
    <property type="entry name" value="TRIAD_supradom"/>
</dbReference>
<evidence type="ECO:0000256" key="7">
    <source>
        <dbReference type="ARBA" id="ARBA00022833"/>
    </source>
</evidence>
<dbReference type="PROSITE" id="PS50089">
    <property type="entry name" value="ZF_RING_2"/>
    <property type="match status" value="1"/>
</dbReference>
<evidence type="ECO:0000256" key="1">
    <source>
        <dbReference type="ARBA" id="ARBA00004906"/>
    </source>
</evidence>
<keyword evidence="6" id="KW-0833">Ubl conjugation pathway</keyword>
<evidence type="ECO:0000256" key="2">
    <source>
        <dbReference type="ARBA" id="ARBA00022679"/>
    </source>
</evidence>
<name>A0A0C9YET0_9AGAR</name>
<dbReference type="GO" id="GO:0043161">
    <property type="term" value="P:proteasome-mediated ubiquitin-dependent protein catabolic process"/>
    <property type="evidence" value="ECO:0007669"/>
    <property type="project" value="TreeGrafter"/>
</dbReference>
<reference evidence="12 13" key="1">
    <citation type="submission" date="2014-04" db="EMBL/GenBank/DDBJ databases">
        <authorList>
            <consortium name="DOE Joint Genome Institute"/>
            <person name="Kuo A."/>
            <person name="Kohler A."/>
            <person name="Nagy L.G."/>
            <person name="Floudas D."/>
            <person name="Copeland A."/>
            <person name="Barry K.W."/>
            <person name="Cichocki N."/>
            <person name="Veneault-Fourrey C."/>
            <person name="LaButti K."/>
            <person name="Lindquist E.A."/>
            <person name="Lipzen A."/>
            <person name="Lundell T."/>
            <person name="Morin E."/>
            <person name="Murat C."/>
            <person name="Sun H."/>
            <person name="Tunlid A."/>
            <person name="Henrissat B."/>
            <person name="Grigoriev I.V."/>
            <person name="Hibbett D.S."/>
            <person name="Martin F."/>
            <person name="Nordberg H.P."/>
            <person name="Cantor M.N."/>
            <person name="Hua S.X."/>
        </authorList>
    </citation>
    <scope>NUCLEOTIDE SEQUENCE [LARGE SCALE GENOMIC DNA]</scope>
    <source>
        <strain evidence="12 13">LaAM-08-1</strain>
    </source>
</reference>
<dbReference type="SMART" id="SM00647">
    <property type="entry name" value="IBR"/>
    <property type="match status" value="2"/>
</dbReference>
<dbReference type="AlphaFoldDB" id="A0A0C9YET0"/>
<evidence type="ECO:0008006" key="14">
    <source>
        <dbReference type="Google" id="ProtNLM"/>
    </source>
</evidence>
<feature type="region of interest" description="Disordered" evidence="9">
    <location>
        <begin position="253"/>
        <end position="274"/>
    </location>
</feature>
<keyword evidence="7" id="KW-0862">Zinc</keyword>
<dbReference type="GO" id="GO:0000151">
    <property type="term" value="C:ubiquitin ligase complex"/>
    <property type="evidence" value="ECO:0007669"/>
    <property type="project" value="TreeGrafter"/>
</dbReference>
<dbReference type="PANTHER" id="PTHR22770">
    <property type="entry name" value="UBIQUITIN CONJUGATING ENZYME 7 INTERACTING PROTEIN-RELATED"/>
    <property type="match status" value="1"/>
</dbReference>
<proteinExistence type="predicted"/>
<dbReference type="Proteomes" id="UP000054477">
    <property type="component" value="Unassembled WGS sequence"/>
</dbReference>
<reference evidence="13" key="2">
    <citation type="submission" date="2015-01" db="EMBL/GenBank/DDBJ databases">
        <title>Evolutionary Origins and Diversification of the Mycorrhizal Mutualists.</title>
        <authorList>
            <consortium name="DOE Joint Genome Institute"/>
            <consortium name="Mycorrhizal Genomics Consortium"/>
            <person name="Kohler A."/>
            <person name="Kuo A."/>
            <person name="Nagy L.G."/>
            <person name="Floudas D."/>
            <person name="Copeland A."/>
            <person name="Barry K.W."/>
            <person name="Cichocki N."/>
            <person name="Veneault-Fourrey C."/>
            <person name="LaButti K."/>
            <person name="Lindquist E.A."/>
            <person name="Lipzen A."/>
            <person name="Lundell T."/>
            <person name="Morin E."/>
            <person name="Murat C."/>
            <person name="Riley R."/>
            <person name="Ohm R."/>
            <person name="Sun H."/>
            <person name="Tunlid A."/>
            <person name="Henrissat B."/>
            <person name="Grigoriev I.V."/>
            <person name="Hibbett D.S."/>
            <person name="Martin F."/>
        </authorList>
    </citation>
    <scope>NUCLEOTIDE SEQUENCE [LARGE SCALE GENOMIC DNA]</scope>
    <source>
        <strain evidence="13">LaAM-08-1</strain>
    </source>
</reference>
<evidence type="ECO:0000256" key="6">
    <source>
        <dbReference type="ARBA" id="ARBA00022786"/>
    </source>
</evidence>
<evidence type="ECO:0000256" key="4">
    <source>
        <dbReference type="ARBA" id="ARBA00022737"/>
    </source>
</evidence>
<dbReference type="Gene3D" id="1.20.120.1750">
    <property type="match status" value="1"/>
</dbReference>
<dbReference type="GO" id="GO:0043130">
    <property type="term" value="F:ubiquitin binding"/>
    <property type="evidence" value="ECO:0007669"/>
    <property type="project" value="TreeGrafter"/>
</dbReference>
<evidence type="ECO:0000256" key="3">
    <source>
        <dbReference type="ARBA" id="ARBA00022723"/>
    </source>
</evidence>
<evidence type="ECO:0000256" key="8">
    <source>
        <dbReference type="PROSITE-ProRule" id="PRU00175"/>
    </source>
</evidence>
<dbReference type="PROSITE" id="PS51873">
    <property type="entry name" value="TRIAD"/>
    <property type="match status" value="1"/>
</dbReference>
<gene>
    <name evidence="12" type="ORF">K443DRAFT_671987</name>
</gene>
<feature type="domain" description="RING-type" evidence="10">
    <location>
        <begin position="334"/>
        <end position="382"/>
    </location>
</feature>
<dbReference type="InterPro" id="IPR017907">
    <property type="entry name" value="Znf_RING_CS"/>
</dbReference>
<dbReference type="Pfam" id="PF13639">
    <property type="entry name" value="zf-RING_2"/>
    <property type="match status" value="1"/>
</dbReference>
<keyword evidence="5 8" id="KW-0863">Zinc-finger</keyword>
<dbReference type="EMBL" id="KN838540">
    <property type="protein sequence ID" value="KIK08937.1"/>
    <property type="molecule type" value="Genomic_DNA"/>
</dbReference>
<dbReference type="Pfam" id="PF01485">
    <property type="entry name" value="IBR"/>
    <property type="match status" value="1"/>
</dbReference>
<dbReference type="GO" id="GO:0004842">
    <property type="term" value="F:ubiquitin-protein transferase activity"/>
    <property type="evidence" value="ECO:0007669"/>
    <property type="project" value="TreeGrafter"/>
</dbReference>
<keyword evidence="2" id="KW-0808">Transferase</keyword>
<organism evidence="12 13">
    <name type="scientific">Laccaria amethystina LaAM-08-1</name>
    <dbReference type="NCBI Taxonomy" id="1095629"/>
    <lineage>
        <taxon>Eukaryota</taxon>
        <taxon>Fungi</taxon>
        <taxon>Dikarya</taxon>
        <taxon>Basidiomycota</taxon>
        <taxon>Agaricomycotina</taxon>
        <taxon>Agaricomycetes</taxon>
        <taxon>Agaricomycetidae</taxon>
        <taxon>Agaricales</taxon>
        <taxon>Agaricineae</taxon>
        <taxon>Hydnangiaceae</taxon>
        <taxon>Laccaria</taxon>
    </lineage>
</organism>
<evidence type="ECO:0000313" key="13">
    <source>
        <dbReference type="Proteomes" id="UP000054477"/>
    </source>
</evidence>
<keyword evidence="4" id="KW-0677">Repeat</keyword>
<sequence length="562" mass="62711">MPSDDIVGTSTTPVEASSELDVPFTHQIVAHHGQACTHHENAPGPLTCPLASLICTSAVFNLEQKLTAKSLMRALCSQTDDHAFDPVNKLLSEATDIISTDEPLGLAGGFRVEELLTTPSFRPLFLELPSSQCITSYWGFLTLLDNLSRSPHKICAAIITYAHETIACFKFVLDVGFPETYLVFDPHARPYRPSGSGFMLSKSKDAVASALARLCTFIKPLMERTYLGSHLFSVHILLPRNSYRDYNAYLLSSDSSPPEEESNEENSSVSRLEDQRFSVTEVDHPIIPNPLPELSTNPLGIAPLFWRPETDFGRELLLELDSIAPPAFIPSFECGICLEEHEVRKGVMIADCEHPFCRDCLLGHVKTKLTENQYPIRCPTCSAERGRLDPGTVDRRAIAQLSISEHGLDKFEELQILVHSVKLTCPKCNETMFVLRSDYLNQKVITCPLPKCRHEFCKTCGKRIWAANSKGRHACTNDAKLDRLVRKHGWRYCPGCRIPVQKESGCNHMTCVGCYMHFCYRCGEAIVSSSEGQDVGLAVTTHYSSCVQYEPVHRRIRSCAIQ</sequence>
<evidence type="ECO:0000259" key="11">
    <source>
        <dbReference type="PROSITE" id="PS51873"/>
    </source>
</evidence>
<evidence type="ECO:0000259" key="10">
    <source>
        <dbReference type="PROSITE" id="PS50089"/>
    </source>
</evidence>
<dbReference type="HOGENOM" id="CLU_589343_0_0_1"/>
<dbReference type="GO" id="GO:0008270">
    <property type="term" value="F:zinc ion binding"/>
    <property type="evidence" value="ECO:0007669"/>
    <property type="project" value="UniProtKB-KW"/>
</dbReference>
<keyword evidence="13" id="KW-1185">Reference proteome</keyword>
<feature type="domain" description="RING-type" evidence="11">
    <location>
        <begin position="330"/>
        <end position="550"/>
    </location>
</feature>
<dbReference type="Gene3D" id="3.30.40.10">
    <property type="entry name" value="Zinc/RING finger domain, C3HC4 (zinc finger)"/>
    <property type="match status" value="1"/>
</dbReference>
<dbReference type="PROSITE" id="PS00518">
    <property type="entry name" value="ZF_RING_1"/>
    <property type="match status" value="1"/>
</dbReference>
<dbReference type="InterPro" id="IPR002867">
    <property type="entry name" value="IBR_dom"/>
</dbReference>
<comment type="pathway">
    <text evidence="1">Protein modification; protein ubiquitination.</text>
</comment>
<dbReference type="SUPFAM" id="SSF57850">
    <property type="entry name" value="RING/U-box"/>
    <property type="match status" value="2"/>
</dbReference>
<evidence type="ECO:0000313" key="12">
    <source>
        <dbReference type="EMBL" id="KIK08937.1"/>
    </source>
</evidence>
<protein>
    <recommendedName>
        <fullName evidence="14">RING-type domain-containing protein</fullName>
    </recommendedName>
</protein>
<evidence type="ECO:0000256" key="5">
    <source>
        <dbReference type="ARBA" id="ARBA00022771"/>
    </source>
</evidence>
<dbReference type="InterPro" id="IPR051628">
    <property type="entry name" value="LUBAC_E3_Ligases"/>
</dbReference>
<evidence type="ECO:0000256" key="9">
    <source>
        <dbReference type="SAM" id="MobiDB-lite"/>
    </source>
</evidence>
<accession>A0A0C9YET0</accession>
<dbReference type="PANTHER" id="PTHR22770:SF13">
    <property type="entry name" value="RING-TYPE DOMAIN-CONTAINING PROTEIN"/>
    <property type="match status" value="1"/>
</dbReference>
<dbReference type="InterPro" id="IPR013083">
    <property type="entry name" value="Znf_RING/FYVE/PHD"/>
</dbReference>
<dbReference type="InterPro" id="IPR001841">
    <property type="entry name" value="Znf_RING"/>
</dbReference>
<keyword evidence="3" id="KW-0479">Metal-binding</keyword>